<gene>
    <name evidence="1" type="ORF">ACFSBT_07260</name>
</gene>
<dbReference type="Proteomes" id="UP001597187">
    <property type="component" value="Unassembled WGS sequence"/>
</dbReference>
<keyword evidence="2" id="KW-1185">Reference proteome</keyword>
<organism evidence="1 2">
    <name type="scientific">Halomarina rubra</name>
    <dbReference type="NCBI Taxonomy" id="2071873"/>
    <lineage>
        <taxon>Archaea</taxon>
        <taxon>Methanobacteriati</taxon>
        <taxon>Methanobacteriota</taxon>
        <taxon>Stenosarchaea group</taxon>
        <taxon>Halobacteria</taxon>
        <taxon>Halobacteriales</taxon>
        <taxon>Natronomonadaceae</taxon>
        <taxon>Halomarina</taxon>
    </lineage>
</organism>
<sequence length="268" mass="29050">MFDRRDLSPELQAVREAHAPGTVVLDCEGDFETLPPDAAETLGLFVDSLAPVSFPAEWLPDDAPELLRRYASETFTVGMPGDGGVTWTTQTTPPVVLVKARTTGSPEAFLDFLVAEALVEAGIAVRDGGPPLPEQFLGFFGERYTDLAAATGLSPADTYQLANALYDAYLGLHTRPVFREWADDHPRLHEAWRDAGERLQPRLDGLAREVATGRTSFPAAAELACSGVKHGCDLPTPFGALDTAAYRDAGAEYAVVWARKTFEKLVEE</sequence>
<protein>
    <submittedName>
        <fullName evidence="1">Uncharacterized protein</fullName>
    </submittedName>
</protein>
<dbReference type="InterPro" id="IPR055515">
    <property type="entry name" value="DUF7089"/>
</dbReference>
<dbReference type="RefSeq" id="WP_250873038.1">
    <property type="nucleotide sequence ID" value="NZ_JALXFV010000003.1"/>
</dbReference>
<reference evidence="1 2" key="1">
    <citation type="journal article" date="2019" name="Int. J. Syst. Evol. Microbiol.">
        <title>The Global Catalogue of Microorganisms (GCM) 10K type strain sequencing project: providing services to taxonomists for standard genome sequencing and annotation.</title>
        <authorList>
            <consortium name="The Broad Institute Genomics Platform"/>
            <consortium name="The Broad Institute Genome Sequencing Center for Infectious Disease"/>
            <person name="Wu L."/>
            <person name="Ma J."/>
        </authorList>
    </citation>
    <scope>NUCLEOTIDE SEQUENCE [LARGE SCALE GENOMIC DNA]</scope>
    <source>
        <strain evidence="1 2">CGMCC 1.12563</strain>
    </source>
</reference>
<dbReference type="AlphaFoldDB" id="A0ABD6ATN2"/>
<evidence type="ECO:0000313" key="1">
    <source>
        <dbReference type="EMBL" id="MFD1513071.1"/>
    </source>
</evidence>
<evidence type="ECO:0000313" key="2">
    <source>
        <dbReference type="Proteomes" id="UP001597187"/>
    </source>
</evidence>
<name>A0ABD6ATN2_9EURY</name>
<comment type="caution">
    <text evidence="1">The sequence shown here is derived from an EMBL/GenBank/DDBJ whole genome shotgun (WGS) entry which is preliminary data.</text>
</comment>
<accession>A0ABD6ATN2</accession>
<dbReference type="Pfam" id="PF23363">
    <property type="entry name" value="DUF7089"/>
    <property type="match status" value="1"/>
</dbReference>
<dbReference type="EMBL" id="JBHUDC010000003">
    <property type="protein sequence ID" value="MFD1513071.1"/>
    <property type="molecule type" value="Genomic_DNA"/>
</dbReference>
<proteinExistence type="predicted"/>